<dbReference type="Pfam" id="PF02627">
    <property type="entry name" value="CMD"/>
    <property type="match status" value="1"/>
</dbReference>
<evidence type="ECO:0000259" key="1">
    <source>
        <dbReference type="Pfam" id="PF02627"/>
    </source>
</evidence>
<accession>A0A1L3SQH8</accession>
<dbReference type="AlphaFoldDB" id="A0A1L3SQH8"/>
<protein>
    <recommendedName>
        <fullName evidence="1">Carboxymuconolactone decarboxylase-like domain-containing protein</fullName>
    </recommendedName>
</protein>
<evidence type="ECO:0000313" key="3">
    <source>
        <dbReference type="Proteomes" id="UP000182840"/>
    </source>
</evidence>
<reference evidence="3" key="1">
    <citation type="submission" date="2016-11" db="EMBL/GenBank/DDBJ databases">
        <title>Mesorhizobium oceanicum sp. nov., isolated from deep seawater in South China Sea.</title>
        <authorList>
            <person name="Fu G.-Y."/>
        </authorList>
    </citation>
    <scope>NUCLEOTIDE SEQUENCE [LARGE SCALE GENOMIC DNA]</scope>
    <source>
        <strain evidence="3">B7</strain>
    </source>
</reference>
<gene>
    <name evidence="2" type="ORF">BSQ44_09930</name>
</gene>
<dbReference type="KEGG" id="meso:BSQ44_09930"/>
<evidence type="ECO:0000313" key="2">
    <source>
        <dbReference type="EMBL" id="APH71649.1"/>
    </source>
</evidence>
<dbReference type="SUPFAM" id="SSF69118">
    <property type="entry name" value="AhpD-like"/>
    <property type="match status" value="1"/>
</dbReference>
<dbReference type="Proteomes" id="UP000182840">
    <property type="component" value="Chromosome"/>
</dbReference>
<dbReference type="STRING" id="1670800.BSQ44_09930"/>
<proteinExistence type="predicted"/>
<dbReference type="InterPro" id="IPR029032">
    <property type="entry name" value="AhpD-like"/>
</dbReference>
<dbReference type="InterPro" id="IPR003779">
    <property type="entry name" value="CMD-like"/>
</dbReference>
<dbReference type="RefSeq" id="WP_072603536.1">
    <property type="nucleotide sequence ID" value="NZ_CP018171.1"/>
</dbReference>
<feature type="domain" description="Carboxymuconolactone decarboxylase-like" evidence="1">
    <location>
        <begin position="39"/>
        <end position="107"/>
    </location>
</feature>
<name>A0A1L3SQH8_9HYPH</name>
<keyword evidence="3" id="KW-1185">Reference proteome</keyword>
<dbReference type="PANTHER" id="PTHR34846:SF5">
    <property type="entry name" value="CARBOXYMUCONOLACTONE DECARBOXYLASE-LIKE DOMAIN-CONTAINING PROTEIN"/>
    <property type="match status" value="1"/>
</dbReference>
<dbReference type="PANTHER" id="PTHR34846">
    <property type="entry name" value="4-CARBOXYMUCONOLACTONE DECARBOXYLASE FAMILY PROTEIN (AFU_ORTHOLOGUE AFUA_6G11590)"/>
    <property type="match status" value="1"/>
</dbReference>
<organism evidence="2 3">
    <name type="scientific">Aquibium oceanicum</name>
    <dbReference type="NCBI Taxonomy" id="1670800"/>
    <lineage>
        <taxon>Bacteria</taxon>
        <taxon>Pseudomonadati</taxon>
        <taxon>Pseudomonadota</taxon>
        <taxon>Alphaproteobacteria</taxon>
        <taxon>Hyphomicrobiales</taxon>
        <taxon>Phyllobacteriaceae</taxon>
        <taxon>Aquibium</taxon>
    </lineage>
</organism>
<dbReference type="Gene3D" id="1.20.1290.10">
    <property type="entry name" value="AhpD-like"/>
    <property type="match status" value="1"/>
</dbReference>
<sequence length="187" mass="20152">MDQSELLPLPADEWDPQIAHLSDGFAGRLNVYRVMAHNPPLLAAWAELRDHLVAGNALGPELSEIAILRIGHRVDSEYEQAHHIVRARACGISDARIRQTLAAGVPDDPTDARIVMAIDELAATTRISGPTLESLMTTVGRRGVLDLIALFGFYVTLGGILKTFGTPIDAEIVEALDRSPLTAGMAL</sequence>
<dbReference type="GO" id="GO:0051920">
    <property type="term" value="F:peroxiredoxin activity"/>
    <property type="evidence" value="ECO:0007669"/>
    <property type="project" value="InterPro"/>
</dbReference>
<dbReference type="OrthoDB" id="4704294at2"/>
<dbReference type="EMBL" id="CP018171">
    <property type="protein sequence ID" value="APH71649.1"/>
    <property type="molecule type" value="Genomic_DNA"/>
</dbReference>